<evidence type="ECO:0000313" key="8">
    <source>
        <dbReference type="EMBL" id="RKP40307.1"/>
    </source>
</evidence>
<evidence type="ECO:0000313" key="9">
    <source>
        <dbReference type="Proteomes" id="UP000268162"/>
    </source>
</evidence>
<evidence type="ECO:0000256" key="5">
    <source>
        <dbReference type="RuleBase" id="RU367072"/>
    </source>
</evidence>
<dbReference type="Proteomes" id="UP000268162">
    <property type="component" value="Unassembled WGS sequence"/>
</dbReference>
<dbReference type="Pfam" id="PF12460">
    <property type="entry name" value="MMS19_C"/>
    <property type="match status" value="1"/>
</dbReference>
<dbReference type="PANTHER" id="PTHR12891">
    <property type="entry name" value="DNA REPAIR/TRANSCRIPTION PROTEIN MET18/MMS19"/>
    <property type="match status" value="1"/>
</dbReference>
<dbReference type="EMBL" id="ML002214">
    <property type="protein sequence ID" value="RKP40307.1"/>
    <property type="molecule type" value="Genomic_DNA"/>
</dbReference>
<accession>A0A4Q0A2L0</accession>
<feature type="domain" description="MMS19 C-terminal" evidence="6">
    <location>
        <begin position="588"/>
        <end position="1065"/>
    </location>
</feature>
<reference evidence="9" key="1">
    <citation type="journal article" date="2018" name="Nat. Microbiol.">
        <title>Leveraging single-cell genomics to expand the fungal tree of life.</title>
        <authorList>
            <person name="Ahrendt S.R."/>
            <person name="Quandt C.A."/>
            <person name="Ciobanu D."/>
            <person name="Clum A."/>
            <person name="Salamov A."/>
            <person name="Andreopoulos B."/>
            <person name="Cheng J.F."/>
            <person name="Woyke T."/>
            <person name="Pelin A."/>
            <person name="Henrissat B."/>
            <person name="Reynolds N.K."/>
            <person name="Benny G.L."/>
            <person name="Smith M.E."/>
            <person name="James T.Y."/>
            <person name="Grigoriev I.V."/>
        </authorList>
    </citation>
    <scope>NUCLEOTIDE SEQUENCE [LARGE SCALE GENOMIC DNA]</scope>
    <source>
        <strain evidence="9">RSA 468</strain>
    </source>
</reference>
<evidence type="ECO:0000256" key="1">
    <source>
        <dbReference type="ARBA" id="ARBA00004123"/>
    </source>
</evidence>
<evidence type="ECO:0000259" key="7">
    <source>
        <dbReference type="Pfam" id="PF14500"/>
    </source>
</evidence>
<dbReference type="InterPro" id="IPR024687">
    <property type="entry name" value="MMS19_C"/>
</dbReference>
<dbReference type="GO" id="GO:0006281">
    <property type="term" value="P:DNA repair"/>
    <property type="evidence" value="ECO:0007669"/>
    <property type="project" value="UniProtKB-UniRule"/>
</dbReference>
<evidence type="ECO:0000256" key="2">
    <source>
        <dbReference type="ARBA" id="ARBA00009340"/>
    </source>
</evidence>
<evidence type="ECO:0000256" key="3">
    <source>
        <dbReference type="ARBA" id="ARBA00022737"/>
    </source>
</evidence>
<organism evidence="8 9">
    <name type="scientific">Dimargaris cristalligena</name>
    <dbReference type="NCBI Taxonomy" id="215637"/>
    <lineage>
        <taxon>Eukaryota</taxon>
        <taxon>Fungi</taxon>
        <taxon>Fungi incertae sedis</taxon>
        <taxon>Zoopagomycota</taxon>
        <taxon>Kickxellomycotina</taxon>
        <taxon>Dimargaritomycetes</taxon>
        <taxon>Dimargaritales</taxon>
        <taxon>Dimargaritaceae</taxon>
        <taxon>Dimargaris</taxon>
    </lineage>
</organism>
<dbReference type="SUPFAM" id="SSF48371">
    <property type="entry name" value="ARM repeat"/>
    <property type="match status" value="1"/>
</dbReference>
<dbReference type="STRING" id="215637.A0A4Q0A2L0"/>
<evidence type="ECO:0000259" key="6">
    <source>
        <dbReference type="Pfam" id="PF12460"/>
    </source>
</evidence>
<gene>
    <name evidence="8" type="ORF">BJ085DRAFT_30306</name>
</gene>
<proteinExistence type="inferred from homology"/>
<name>A0A4Q0A2L0_9FUNG</name>
<protein>
    <recommendedName>
        <fullName evidence="5">MMS19 nucleotide excision repair protein</fullName>
    </recommendedName>
</protein>
<dbReference type="GO" id="GO:0051604">
    <property type="term" value="P:protein maturation"/>
    <property type="evidence" value="ECO:0007669"/>
    <property type="project" value="UniProtKB-UniRule"/>
</dbReference>
<dbReference type="AlphaFoldDB" id="A0A4Q0A2L0"/>
<dbReference type="GO" id="GO:0005634">
    <property type="term" value="C:nucleus"/>
    <property type="evidence" value="ECO:0007669"/>
    <property type="project" value="UniProtKB-SubCell"/>
</dbReference>
<dbReference type="Gene3D" id="1.25.10.10">
    <property type="entry name" value="Leucine-rich Repeat Variant"/>
    <property type="match status" value="2"/>
</dbReference>
<dbReference type="Pfam" id="PF14500">
    <property type="entry name" value="MMS19_N"/>
    <property type="match status" value="1"/>
</dbReference>
<dbReference type="InterPro" id="IPR029240">
    <property type="entry name" value="MMS19_N"/>
</dbReference>
<keyword evidence="9" id="KW-1185">Reference proteome</keyword>
<comment type="subcellular location">
    <subcellularLocation>
        <location evidence="1 5">Nucleus</location>
    </subcellularLocation>
</comment>
<dbReference type="InterPro" id="IPR011989">
    <property type="entry name" value="ARM-like"/>
</dbReference>
<dbReference type="PANTHER" id="PTHR12891:SF0">
    <property type="entry name" value="MMS19 NUCLEOTIDE EXCISION REPAIR PROTEIN HOMOLOG"/>
    <property type="match status" value="1"/>
</dbReference>
<dbReference type="GO" id="GO:0016226">
    <property type="term" value="P:iron-sulfur cluster assembly"/>
    <property type="evidence" value="ECO:0007669"/>
    <property type="project" value="UniProtKB-UniRule"/>
</dbReference>
<sequence>MDSGLIDTYLAALENSSDRSGQEQALQAILDSIHQGDNSLLTLVQGLEKPLTSERNEWRAKGIKLLATVIRRLDDAHIAPPAVKFLTNFFRERLADTPCVPWLVEGLTNLSHTAGFRQGDFAGSVVESLLEEIHIQSFQQPTRLAILHLLQYLLTEYLPTLQRQLPSLPALFIQAMDSEKDPRNLMVCFDLFPRIVRHFDVTGHADDLFEVVFCYFPITFKPPPGDALGVTAEDLKAALRHCIAATPAFGPYAIEPLLSKLTSSSGSAKIDALQTLAECASVFTPADWQPHMAELASLIREEIYQTTDDALRAQCLSTLATLFARVTQDKAPTAALTEDPHEFVKPLIDDLVAQVADAQWVKAIATGKILSCIAATSLYNCIMIVRPVLPLFLTSNGNSDSDPISMDTERAHIEILGDILDASRVAFSSPEVSQYPDLQSFWKTYEVDLYHRLSASVPFFQRSPQSQDVLLTCSTLLAAVSVPTAFDATDKRGAYLTLREVYLAADGKATRDYLLNLLHQLAQRFPEVILDATVEPLRQHLPDVYDAGRIHPQLHLELALVAKLGAVPQLARPYLEILLPVIQATPGQTTPLPPPEACFRYTDAVLQTVGELLDALTGPEDRAWVAETVIPTLLIIAVAPTFRGDAIRLAELSTLDTLVPISAFGQDAQADQIAHSLASALAGLTPEQQTPLFASAFRLFMYGDTTPYQSLLPAQDPATTLELPFNPINQASATALEALSADHRLIFDRLQPYQRQTCRFWAALGATLHAAVPWPESDPAAIMKLLLTTALADESGSYGDSLALLIASWVNKAAPASLTLVEQDLLPVITHACTDSTRSQVGRLVALTIYLALTKAVVLLAGGGLQSQLVDQLLGWLRDPVLAPRVAVGLGHIVRDHPFALTRAAHARVKLLYRQKFFVQCLPGLVQGYRTAAASSSNSTGLASTQNHQQHRYYLLALSHMVQYIPKPVLMAELSSLMPLLLSSLELPHVESCVSTINTLYTVALDASDLMAEYIGSVVKALLRLTSARKSSSTATTVSAESSSEPPLNPMQVRTAALKCLAILPECLEYSIIHPYRKEVIKALAGPLDDRKRAVRQEAVVCRNKWFGASSSGAL</sequence>
<dbReference type="OrthoDB" id="342900at2759"/>
<keyword evidence="4 5" id="KW-0539">Nucleus</keyword>
<dbReference type="InterPro" id="IPR039920">
    <property type="entry name" value="MMS19"/>
</dbReference>
<evidence type="ECO:0000256" key="4">
    <source>
        <dbReference type="ARBA" id="ARBA00023242"/>
    </source>
</evidence>
<feature type="domain" description="MMS19 N-terminal" evidence="7">
    <location>
        <begin position="44"/>
        <end position="305"/>
    </location>
</feature>
<comment type="function">
    <text evidence="5">Key component of the cytosolic iron-sulfur protein assembly (CIA) complex, a multiprotein complex that mediates the incorporation of iron-sulfur cluster into apoproteins specifically involved in DNA metabolism and genomic integrity. In the CIA complex, MMS19 acts as an adapter between early-acting CIA components and a subset of cellular target iron-sulfur proteins.</text>
</comment>
<dbReference type="InterPro" id="IPR016024">
    <property type="entry name" value="ARM-type_fold"/>
</dbReference>
<keyword evidence="3" id="KW-0677">Repeat</keyword>
<keyword evidence="5" id="KW-0227">DNA damage</keyword>
<comment type="similarity">
    <text evidence="2 5">Belongs to the MET18/MMS19 family.</text>
</comment>
<keyword evidence="5" id="KW-0234">DNA repair</keyword>
<dbReference type="GO" id="GO:0097361">
    <property type="term" value="C:cytosolic [4Fe-4S] assembly targeting complex"/>
    <property type="evidence" value="ECO:0007669"/>
    <property type="project" value="UniProtKB-UniRule"/>
</dbReference>